<proteinExistence type="predicted"/>
<dbReference type="AlphaFoldDB" id="A0A5C6EPD1"/>
<gene>
    <name evidence="3" type="ORF">Poly59_41060</name>
</gene>
<feature type="region of interest" description="Disordered" evidence="2">
    <location>
        <begin position="69"/>
        <end position="89"/>
    </location>
</feature>
<keyword evidence="1" id="KW-0175">Coiled coil</keyword>
<evidence type="ECO:0000256" key="2">
    <source>
        <dbReference type="SAM" id="MobiDB-lite"/>
    </source>
</evidence>
<evidence type="ECO:0000313" key="4">
    <source>
        <dbReference type="Proteomes" id="UP000317977"/>
    </source>
</evidence>
<name>A0A5C6EPD1_9BACT</name>
<dbReference type="EMBL" id="SJPX01000004">
    <property type="protein sequence ID" value="TWU49491.1"/>
    <property type="molecule type" value="Genomic_DNA"/>
</dbReference>
<accession>A0A5C6EPD1</accession>
<keyword evidence="4" id="KW-1185">Reference proteome</keyword>
<sequence>MDEAIERLTNEVQVLRESVDQLKTALEHAIRNGRIVVEFAEASANDRQRPSTLLDAKDIDDDCPIALNAEELDDDVSPRPPPPLPGDLF</sequence>
<protein>
    <submittedName>
        <fullName evidence="3">Uncharacterized protein</fullName>
    </submittedName>
</protein>
<evidence type="ECO:0000256" key="1">
    <source>
        <dbReference type="SAM" id="Coils"/>
    </source>
</evidence>
<feature type="compositionally biased region" description="Pro residues" evidence="2">
    <location>
        <begin position="78"/>
        <end position="89"/>
    </location>
</feature>
<dbReference type="OrthoDB" id="10015206at2"/>
<organism evidence="3 4">
    <name type="scientific">Rubripirellula reticaptiva</name>
    <dbReference type="NCBI Taxonomy" id="2528013"/>
    <lineage>
        <taxon>Bacteria</taxon>
        <taxon>Pseudomonadati</taxon>
        <taxon>Planctomycetota</taxon>
        <taxon>Planctomycetia</taxon>
        <taxon>Pirellulales</taxon>
        <taxon>Pirellulaceae</taxon>
        <taxon>Rubripirellula</taxon>
    </lineage>
</organism>
<dbReference type="Proteomes" id="UP000317977">
    <property type="component" value="Unassembled WGS sequence"/>
</dbReference>
<comment type="caution">
    <text evidence="3">The sequence shown here is derived from an EMBL/GenBank/DDBJ whole genome shotgun (WGS) entry which is preliminary data.</text>
</comment>
<reference evidence="3 4" key="1">
    <citation type="submission" date="2019-02" db="EMBL/GenBank/DDBJ databases">
        <title>Deep-cultivation of Planctomycetes and their phenomic and genomic characterization uncovers novel biology.</title>
        <authorList>
            <person name="Wiegand S."/>
            <person name="Jogler M."/>
            <person name="Boedeker C."/>
            <person name="Pinto D."/>
            <person name="Vollmers J."/>
            <person name="Rivas-Marin E."/>
            <person name="Kohn T."/>
            <person name="Peeters S.H."/>
            <person name="Heuer A."/>
            <person name="Rast P."/>
            <person name="Oberbeckmann S."/>
            <person name="Bunk B."/>
            <person name="Jeske O."/>
            <person name="Meyerdierks A."/>
            <person name="Storesund J.E."/>
            <person name="Kallscheuer N."/>
            <person name="Luecker S."/>
            <person name="Lage O.M."/>
            <person name="Pohl T."/>
            <person name="Merkel B.J."/>
            <person name="Hornburger P."/>
            <person name="Mueller R.-W."/>
            <person name="Bruemmer F."/>
            <person name="Labrenz M."/>
            <person name="Spormann A.M."/>
            <person name="Op Den Camp H."/>
            <person name="Overmann J."/>
            <person name="Amann R."/>
            <person name="Jetten M.S.M."/>
            <person name="Mascher T."/>
            <person name="Medema M.H."/>
            <person name="Devos D.P."/>
            <person name="Kaster A.-K."/>
            <person name="Ovreas L."/>
            <person name="Rohde M."/>
            <person name="Galperin M.Y."/>
            <person name="Jogler C."/>
        </authorList>
    </citation>
    <scope>NUCLEOTIDE SEQUENCE [LARGE SCALE GENOMIC DNA]</scope>
    <source>
        <strain evidence="3 4">Poly59</strain>
    </source>
</reference>
<feature type="coiled-coil region" evidence="1">
    <location>
        <begin position="5"/>
        <end position="32"/>
    </location>
</feature>
<evidence type="ECO:0000313" key="3">
    <source>
        <dbReference type="EMBL" id="TWU49491.1"/>
    </source>
</evidence>